<keyword evidence="2" id="KW-1185">Reference proteome</keyword>
<proteinExistence type="predicted"/>
<organism evidence="1 2">
    <name type="scientific">Laspinema olomoucense D3b</name>
    <dbReference type="NCBI Taxonomy" id="2953688"/>
    <lineage>
        <taxon>Bacteria</taxon>
        <taxon>Bacillati</taxon>
        <taxon>Cyanobacteriota</taxon>
        <taxon>Cyanophyceae</taxon>
        <taxon>Oscillatoriophycideae</taxon>
        <taxon>Oscillatoriales</taxon>
        <taxon>Laspinemataceae</taxon>
        <taxon>Laspinema</taxon>
        <taxon>Laspinema olomoucense</taxon>
    </lineage>
</organism>
<evidence type="ECO:0000313" key="1">
    <source>
        <dbReference type="EMBL" id="MCT7978042.1"/>
    </source>
</evidence>
<sequence>MTYRETLHTTTQRTPISTDEILEKIFKFRQLTRLDQQLLMSGLLSREAIGEAEWYKINQVFDLIHQGLIRVVD</sequence>
<accession>A0ABT2N5U8</accession>
<dbReference type="EMBL" id="JAMXFA010000011">
    <property type="protein sequence ID" value="MCT7978042.1"/>
    <property type="molecule type" value="Genomic_DNA"/>
</dbReference>
<gene>
    <name evidence="1" type="ORF">NG792_10030</name>
</gene>
<dbReference type="Proteomes" id="UP001525961">
    <property type="component" value="Unassembled WGS sequence"/>
</dbReference>
<dbReference type="RefSeq" id="WP_261198849.1">
    <property type="nucleotide sequence ID" value="NZ_JAMXFA010000011.1"/>
</dbReference>
<protein>
    <submittedName>
        <fullName evidence="1">Uncharacterized protein</fullName>
    </submittedName>
</protein>
<comment type="caution">
    <text evidence="1">The sequence shown here is derived from an EMBL/GenBank/DDBJ whole genome shotgun (WGS) entry which is preliminary data.</text>
</comment>
<reference evidence="1 2" key="1">
    <citation type="journal article" date="2022" name="Front. Microbiol.">
        <title>High genomic differentiation and limited gene flow indicate recent cryptic speciation within the genus Laspinema (cyanobacteria).</title>
        <authorList>
            <person name="Stanojkovic A."/>
            <person name="Skoupy S."/>
            <person name="Skaloud P."/>
            <person name="Dvorak P."/>
        </authorList>
    </citation>
    <scope>NUCLEOTIDE SEQUENCE [LARGE SCALE GENOMIC DNA]</scope>
    <source>
        <strain evidence="1 2">D3b</strain>
    </source>
</reference>
<evidence type="ECO:0000313" key="2">
    <source>
        <dbReference type="Proteomes" id="UP001525961"/>
    </source>
</evidence>
<name>A0ABT2N5U8_9CYAN</name>